<feature type="transmembrane region" description="Helical" evidence="7">
    <location>
        <begin position="616"/>
        <end position="636"/>
    </location>
</feature>
<feature type="transmembrane region" description="Helical" evidence="7">
    <location>
        <begin position="451"/>
        <end position="475"/>
    </location>
</feature>
<evidence type="ECO:0000256" key="6">
    <source>
        <dbReference type="ARBA" id="ARBA00023136"/>
    </source>
</evidence>
<evidence type="ECO:0000259" key="9">
    <source>
        <dbReference type="PROSITE" id="PS50929"/>
    </source>
</evidence>
<dbReference type="GO" id="GO:0016887">
    <property type="term" value="F:ATP hydrolysis activity"/>
    <property type="evidence" value="ECO:0007669"/>
    <property type="project" value="InterPro"/>
</dbReference>
<dbReference type="GO" id="GO:1904680">
    <property type="term" value="F:peptide transmembrane transporter activity"/>
    <property type="evidence" value="ECO:0007669"/>
    <property type="project" value="InterPro"/>
</dbReference>
<dbReference type="GO" id="GO:0005886">
    <property type="term" value="C:plasma membrane"/>
    <property type="evidence" value="ECO:0007669"/>
    <property type="project" value="UniProtKB-SubCell"/>
</dbReference>
<dbReference type="SMART" id="SM00382">
    <property type="entry name" value="AAA"/>
    <property type="match status" value="1"/>
</dbReference>
<feature type="transmembrane region" description="Helical" evidence="7">
    <location>
        <begin position="591"/>
        <end position="610"/>
    </location>
</feature>
<evidence type="ECO:0000256" key="7">
    <source>
        <dbReference type="SAM" id="Phobius"/>
    </source>
</evidence>
<keyword evidence="5 7" id="KW-1133">Transmembrane helix</keyword>
<dbReference type="InterPro" id="IPR001466">
    <property type="entry name" value="Beta-lactam-related"/>
</dbReference>
<dbReference type="PANTHER" id="PTHR46825:SF11">
    <property type="entry name" value="PENICILLIN-BINDING PROTEIN 4"/>
    <property type="match status" value="1"/>
</dbReference>
<protein>
    <submittedName>
        <fullName evidence="10">Cyclic peptide export ABC transporter</fullName>
    </submittedName>
</protein>
<dbReference type="CDD" id="cd03228">
    <property type="entry name" value="ABCC_MRP_Like"/>
    <property type="match status" value="1"/>
</dbReference>
<dbReference type="EMBL" id="JAEUGD010000044">
    <property type="protein sequence ID" value="MBL6447560.1"/>
    <property type="molecule type" value="Genomic_DNA"/>
</dbReference>
<keyword evidence="4" id="KW-0067">ATP-binding</keyword>
<feature type="transmembrane region" description="Helical" evidence="7">
    <location>
        <begin position="414"/>
        <end position="431"/>
    </location>
</feature>
<dbReference type="GO" id="GO:0015833">
    <property type="term" value="P:peptide transport"/>
    <property type="evidence" value="ECO:0007669"/>
    <property type="project" value="InterPro"/>
</dbReference>
<feature type="transmembrane region" description="Helical" evidence="7">
    <location>
        <begin position="700"/>
        <end position="726"/>
    </location>
</feature>
<evidence type="ECO:0000256" key="2">
    <source>
        <dbReference type="ARBA" id="ARBA00022692"/>
    </source>
</evidence>
<dbReference type="RefSeq" id="WP_202857100.1">
    <property type="nucleotide sequence ID" value="NZ_JAEUGD010000044.1"/>
</dbReference>
<dbReference type="Gene3D" id="1.20.1560.10">
    <property type="entry name" value="ABC transporter type 1, transmembrane domain"/>
    <property type="match status" value="1"/>
</dbReference>
<dbReference type="InterPro" id="IPR027417">
    <property type="entry name" value="P-loop_NTPase"/>
</dbReference>
<dbReference type="InterPro" id="IPR005898">
    <property type="entry name" value="Cyc_pep_transpt_SyrD/YojI"/>
</dbReference>
<dbReference type="Gene3D" id="3.40.710.10">
    <property type="entry name" value="DD-peptidase/beta-lactamase superfamily"/>
    <property type="match status" value="1"/>
</dbReference>
<feature type="transmembrane region" description="Helical" evidence="7">
    <location>
        <begin position="371"/>
        <end position="394"/>
    </location>
</feature>
<dbReference type="PROSITE" id="PS00211">
    <property type="entry name" value="ABC_TRANSPORTER_1"/>
    <property type="match status" value="1"/>
</dbReference>
<feature type="transmembrane region" description="Helical" evidence="7">
    <location>
        <begin position="518"/>
        <end position="537"/>
    </location>
</feature>
<dbReference type="SUPFAM" id="SSF52540">
    <property type="entry name" value="P-loop containing nucleoside triphosphate hydrolases"/>
    <property type="match status" value="1"/>
</dbReference>
<evidence type="ECO:0000313" key="11">
    <source>
        <dbReference type="Proteomes" id="UP000614216"/>
    </source>
</evidence>
<evidence type="ECO:0000256" key="5">
    <source>
        <dbReference type="ARBA" id="ARBA00022989"/>
    </source>
</evidence>
<gene>
    <name evidence="10" type="ORF">JMN32_14675</name>
</gene>
<name>A0A937KEU5_9BACT</name>
<feature type="transmembrane region" description="Helical" evidence="7">
    <location>
        <begin position="487"/>
        <end position="506"/>
    </location>
</feature>
<organism evidence="10 11">
    <name type="scientific">Fulvivirga marina</name>
    <dbReference type="NCBI Taxonomy" id="2494733"/>
    <lineage>
        <taxon>Bacteria</taxon>
        <taxon>Pseudomonadati</taxon>
        <taxon>Bacteroidota</taxon>
        <taxon>Cytophagia</taxon>
        <taxon>Cytophagales</taxon>
        <taxon>Fulvivirgaceae</taxon>
        <taxon>Fulvivirga</taxon>
    </lineage>
</organism>
<dbReference type="Pfam" id="PF00664">
    <property type="entry name" value="ABC_membrane"/>
    <property type="match status" value="1"/>
</dbReference>
<feature type="domain" description="ABC transmembrane type-1" evidence="9">
    <location>
        <begin position="487"/>
        <end position="760"/>
    </location>
</feature>
<keyword evidence="11" id="KW-1185">Reference proteome</keyword>
<dbReference type="Proteomes" id="UP000614216">
    <property type="component" value="Unassembled WGS sequence"/>
</dbReference>
<dbReference type="GO" id="GO:0140359">
    <property type="term" value="F:ABC-type transporter activity"/>
    <property type="evidence" value="ECO:0007669"/>
    <property type="project" value="InterPro"/>
</dbReference>
<comment type="caution">
    <text evidence="10">The sequence shown here is derived from an EMBL/GenBank/DDBJ whole genome shotgun (WGS) entry which is preliminary data.</text>
</comment>
<evidence type="ECO:0000259" key="8">
    <source>
        <dbReference type="PROSITE" id="PS50893"/>
    </source>
</evidence>
<reference evidence="10" key="1">
    <citation type="submission" date="2021-01" db="EMBL/GenBank/DDBJ databases">
        <title>Fulvivirga kasyanovii gen. nov., sp nov., a novel member of the phylum Bacteroidetes isolated from seawater in a mussel farm.</title>
        <authorList>
            <person name="Zhao L.-H."/>
            <person name="Wang Z.-J."/>
        </authorList>
    </citation>
    <scope>NUCLEOTIDE SEQUENCE</scope>
    <source>
        <strain evidence="10">29W222</strain>
    </source>
</reference>
<dbReference type="PANTHER" id="PTHR46825">
    <property type="entry name" value="D-ALANYL-D-ALANINE-CARBOXYPEPTIDASE/ENDOPEPTIDASE AMPH"/>
    <property type="match status" value="1"/>
</dbReference>
<accession>A0A937KEU5</accession>
<dbReference type="InterPro" id="IPR036640">
    <property type="entry name" value="ABC1_TM_sf"/>
</dbReference>
<dbReference type="Pfam" id="PF00144">
    <property type="entry name" value="Beta-lactamase"/>
    <property type="match status" value="1"/>
</dbReference>
<dbReference type="InterPro" id="IPR003593">
    <property type="entry name" value="AAA+_ATPase"/>
</dbReference>
<keyword evidence="3" id="KW-0547">Nucleotide-binding</keyword>
<feature type="domain" description="ABC transporter" evidence="8">
    <location>
        <begin position="799"/>
        <end position="1011"/>
    </location>
</feature>
<dbReference type="SUPFAM" id="SSF56601">
    <property type="entry name" value="beta-lactamase/transpeptidase-like"/>
    <property type="match status" value="1"/>
</dbReference>
<evidence type="ECO:0000256" key="3">
    <source>
        <dbReference type="ARBA" id="ARBA00022741"/>
    </source>
</evidence>
<feature type="transmembrane region" description="Helical" evidence="7">
    <location>
        <begin position="732"/>
        <end position="759"/>
    </location>
</feature>
<evidence type="ECO:0000256" key="1">
    <source>
        <dbReference type="ARBA" id="ARBA00004651"/>
    </source>
</evidence>
<dbReference type="InterPro" id="IPR017871">
    <property type="entry name" value="ABC_transporter-like_CS"/>
</dbReference>
<evidence type="ECO:0000313" key="10">
    <source>
        <dbReference type="EMBL" id="MBL6447560.1"/>
    </source>
</evidence>
<keyword evidence="2 7" id="KW-0812">Transmembrane</keyword>
<dbReference type="Gene3D" id="3.40.50.300">
    <property type="entry name" value="P-loop containing nucleotide triphosphate hydrolases"/>
    <property type="match status" value="1"/>
</dbReference>
<dbReference type="AlphaFoldDB" id="A0A937KEU5"/>
<keyword evidence="6 7" id="KW-0472">Membrane</keyword>
<dbReference type="GO" id="GO:0005524">
    <property type="term" value="F:ATP binding"/>
    <property type="evidence" value="ECO:0007669"/>
    <property type="project" value="UniProtKB-KW"/>
</dbReference>
<comment type="subcellular location">
    <subcellularLocation>
        <location evidence="1">Cell membrane</location>
        <topology evidence="1">Multi-pass membrane protein</topology>
    </subcellularLocation>
</comment>
<proteinExistence type="predicted"/>
<dbReference type="PROSITE" id="PS50929">
    <property type="entry name" value="ABC_TM1F"/>
    <property type="match status" value="1"/>
</dbReference>
<evidence type="ECO:0000256" key="4">
    <source>
        <dbReference type="ARBA" id="ARBA00022840"/>
    </source>
</evidence>
<dbReference type="InterPro" id="IPR003439">
    <property type="entry name" value="ABC_transporter-like_ATP-bd"/>
</dbReference>
<dbReference type="InterPro" id="IPR011527">
    <property type="entry name" value="ABC1_TM_dom"/>
</dbReference>
<dbReference type="SUPFAM" id="SSF90123">
    <property type="entry name" value="ABC transporter transmembrane region"/>
    <property type="match status" value="1"/>
</dbReference>
<dbReference type="PROSITE" id="PS50893">
    <property type="entry name" value="ABC_TRANSPORTER_2"/>
    <property type="match status" value="1"/>
</dbReference>
<dbReference type="InterPro" id="IPR012338">
    <property type="entry name" value="Beta-lactam/transpept-like"/>
</dbReference>
<dbReference type="InterPro" id="IPR050491">
    <property type="entry name" value="AmpC-like"/>
</dbReference>
<dbReference type="NCBIfam" id="TIGR01194">
    <property type="entry name" value="cyc_pep_trnsptr"/>
    <property type="match status" value="1"/>
</dbReference>
<sequence>MICFLIAFIWAVSNHCFGQDPNQLNEIQNLVNKSMDVGDIPGLTLAIVNEDQEIIFNYGYANLNKKIPVTNQTLFEIGSCTKAFTGLAILKLEQEGKLVLDSTVSNYLPWFKVYREGKRVSVTLQHLLYHTSGIPWSTISLIPEDNSENALENTVRKVNHTELNSLPGWKFEYATINYDILALILEKIVKTSYEDYIKYNIIDSLDLINTSIGIPSDKDLMATGYKINFLQPQPFASPPFRGNYAAGYIISNAEDMATWLTYQMGIKPNLYENLITKSHQRDESVKPINLSSYAYGWEVSLSGNQFIYHSGLNPNYSSFIAFNKNEKIGIALLANSNSLQTQLLGQNIINVLTGRSIKSSKDSGDPLDSQFTVICIVLSLFILLVLAFIGFIIYRILIHKRSYRKLTKKKLTELVFMLVMILPYLYGIYILPKAIANFTWKAIPIWTPFSFQAAIMLAIVAILLSFVGHVISSLFPEKNEYIKDAPLIILMSILAGLSNVAAILLITSSINSTMPLKYQLFYLVLTIMVYLIGVKVVRTKMTYLTRDIVYNLRIKLINLIFSTSYERFEKMDSGRVYTTLNGDVGTLGQSANMIVSVITNVITIAGSFIYMASLSFWATAITMLIVLLLSGIYYYVSKKSQHLFDESRETSTVYMGLLDEMIDGFKELSLHLKKKIAFKKAIENTANEFREKSSEANVKFINAFLVGESLLLFTLAVVAFAIQRIFPGVESYIIVSFIIILLYLIGPLNAILSIIPQILQLRIAHNRIKTFMSDIEPSTDLNTLLKDSTNERKLTIDTYSAKSICYEYGGEDHNFSVGPINLTINKGEVIFIIGGNGSGKTTLAKLLTGLYHPHNGEILIDGNSIPPAELGEYFSTVFSPFYLFKKLYSLNTDMLNEDIDRYLNLLEIEDKIKVVDNVYSTVNLSSGQRKRVALLQCYLEDKPIFLFDEWAADQDPIFRRLFYHELIPSMRMLGKTVIAITHDDQYFDVADKIYKMDNGKLKEFEPKMNVF</sequence>
<dbReference type="Pfam" id="PF00005">
    <property type="entry name" value="ABC_tran"/>
    <property type="match status" value="1"/>
</dbReference>